<dbReference type="STRING" id="298654.FraEuI1c_5197"/>
<dbReference type="InterPro" id="IPR019919">
    <property type="entry name" value="Lucif-like_OxRdtase_MSMEG_2256"/>
</dbReference>
<keyword evidence="3" id="KW-1185">Reference proteome</keyword>
<dbReference type="PANTHER" id="PTHR43244:SF2">
    <property type="entry name" value="CONSERVED HYPOTHETICAL ALANINE AND PROLINE-RICH PROTEIN"/>
    <property type="match status" value="1"/>
</dbReference>
<name>E3J6W5_PSEI1</name>
<dbReference type="InterPro" id="IPR011251">
    <property type="entry name" value="Luciferase-like_dom"/>
</dbReference>
<dbReference type="Gene3D" id="3.20.20.30">
    <property type="entry name" value="Luciferase-like domain"/>
    <property type="match status" value="1"/>
</dbReference>
<dbReference type="Proteomes" id="UP000002484">
    <property type="component" value="Chromosome"/>
</dbReference>
<sequence>MKIDASLSDDIGATRTAAAKIESDGYAGGWTSETKHDPFLQCLQAAMATESITIGTAIAIGFARSPMTLASTSYDLARYAEGRFVLGLGSQIKPHIERRFSMPWSAPAARMRELILATRAIWATWHEGVKLDFRGDFYSHTLMTPFFTPEPHEYGPPPVFLAAVGEKMTEVAGEVADGFFVHPFTTMRYLEQVTVPALLRGRAKAGKDGLDGFVINGPSFVTIGRTEEELAAAIQGTKARIAFYGSTPAYRQVLELHGWGEAQDELNTLSKQGRWDDMADVITDEMLHEFSVVGTPAEVGPKLVAKVGKVYERLTFYSGYDAEPALWSELLAAVTAAV</sequence>
<proteinExistence type="predicted"/>
<dbReference type="CDD" id="cd01097">
    <property type="entry name" value="Tetrahydromethanopterin_reductase"/>
    <property type="match status" value="1"/>
</dbReference>
<dbReference type="NCBIfam" id="TIGR03617">
    <property type="entry name" value="F420_MSMEG_2256"/>
    <property type="match status" value="1"/>
</dbReference>
<dbReference type="InterPro" id="IPR050564">
    <property type="entry name" value="F420-G6PD/mer"/>
</dbReference>
<dbReference type="PANTHER" id="PTHR43244">
    <property type="match status" value="1"/>
</dbReference>
<accession>E3J6W5</accession>
<dbReference type="InterPro" id="IPR036661">
    <property type="entry name" value="Luciferase-like_sf"/>
</dbReference>
<evidence type="ECO:0000259" key="1">
    <source>
        <dbReference type="Pfam" id="PF00296"/>
    </source>
</evidence>
<dbReference type="GO" id="GO:0016705">
    <property type="term" value="F:oxidoreductase activity, acting on paired donors, with incorporation or reduction of molecular oxygen"/>
    <property type="evidence" value="ECO:0007669"/>
    <property type="project" value="InterPro"/>
</dbReference>
<evidence type="ECO:0000313" key="3">
    <source>
        <dbReference type="Proteomes" id="UP000002484"/>
    </source>
</evidence>
<dbReference type="HOGENOM" id="CLU_027853_5_1_11"/>
<dbReference type="Pfam" id="PF00296">
    <property type="entry name" value="Bac_luciferase"/>
    <property type="match status" value="1"/>
</dbReference>
<gene>
    <name evidence="2" type="ordered locus">FraEuI1c_5197</name>
</gene>
<dbReference type="OrthoDB" id="3284378at2"/>
<feature type="domain" description="Luciferase-like" evidence="1">
    <location>
        <begin position="10"/>
        <end position="306"/>
    </location>
</feature>
<dbReference type="KEGG" id="fri:FraEuI1c_5197"/>
<dbReference type="AlphaFoldDB" id="E3J6W5"/>
<organism evidence="2 3">
    <name type="scientific">Pseudofrankia inefficax (strain DSM 45817 / CECT 9037 / DDB 130130 / EuI1c)</name>
    <name type="common">Frankia inefficax</name>
    <dbReference type="NCBI Taxonomy" id="298654"/>
    <lineage>
        <taxon>Bacteria</taxon>
        <taxon>Bacillati</taxon>
        <taxon>Actinomycetota</taxon>
        <taxon>Actinomycetes</taxon>
        <taxon>Frankiales</taxon>
        <taxon>Frankiaceae</taxon>
        <taxon>Pseudofrankia</taxon>
    </lineage>
</organism>
<dbReference type="SUPFAM" id="SSF51679">
    <property type="entry name" value="Bacterial luciferase-like"/>
    <property type="match status" value="1"/>
</dbReference>
<reference evidence="2 3" key="1">
    <citation type="submission" date="2010-10" db="EMBL/GenBank/DDBJ databases">
        <title>Complete sequence of Frankia sp. EuI1c.</title>
        <authorList>
            <consortium name="US DOE Joint Genome Institute"/>
            <person name="Lucas S."/>
            <person name="Copeland A."/>
            <person name="Lapidus A."/>
            <person name="Cheng J.-F."/>
            <person name="Bruce D."/>
            <person name="Goodwin L."/>
            <person name="Pitluck S."/>
            <person name="Chertkov O."/>
            <person name="Detter J.C."/>
            <person name="Han C."/>
            <person name="Tapia R."/>
            <person name="Land M."/>
            <person name="Hauser L."/>
            <person name="Jeffries C."/>
            <person name="Kyrpides N."/>
            <person name="Ivanova N."/>
            <person name="Mikhailova N."/>
            <person name="Beauchemin N."/>
            <person name="Sen A."/>
            <person name="Sur S.A."/>
            <person name="Gtari M."/>
            <person name="Wall L."/>
            <person name="Tisa L."/>
            <person name="Woyke T."/>
        </authorList>
    </citation>
    <scope>NUCLEOTIDE SEQUENCE [LARGE SCALE GENOMIC DNA]</scope>
    <source>
        <strain evidence="3">DSM 45817 / CECT 9037 / EuI1c</strain>
    </source>
</reference>
<dbReference type="RefSeq" id="WP_013426303.1">
    <property type="nucleotide sequence ID" value="NC_014666.1"/>
</dbReference>
<dbReference type="eggNOG" id="COG2141">
    <property type="taxonomic scope" value="Bacteria"/>
</dbReference>
<dbReference type="EMBL" id="CP002299">
    <property type="protein sequence ID" value="ADP83185.1"/>
    <property type="molecule type" value="Genomic_DNA"/>
</dbReference>
<dbReference type="InParanoid" id="E3J6W5"/>
<evidence type="ECO:0000313" key="2">
    <source>
        <dbReference type="EMBL" id="ADP83185.1"/>
    </source>
</evidence>
<protein>
    <submittedName>
        <fullName evidence="2">Putative F420-dependent oxidoreductase</fullName>
    </submittedName>
</protein>